<comment type="caution">
    <text evidence="7">The sequence shown here is derived from an EMBL/GenBank/DDBJ whole genome shotgun (WGS) entry which is preliminary data.</text>
</comment>
<dbReference type="InterPro" id="IPR017937">
    <property type="entry name" value="Thioredoxin_CS"/>
</dbReference>
<evidence type="ECO:0000256" key="5">
    <source>
        <dbReference type="SAM" id="SignalP"/>
    </source>
</evidence>
<keyword evidence="2" id="KW-0201">Cytochrome c-type biogenesis</keyword>
<dbReference type="InterPro" id="IPR013766">
    <property type="entry name" value="Thioredoxin_domain"/>
</dbReference>
<dbReference type="EMBL" id="JAKUDL010000013">
    <property type="protein sequence ID" value="MCH4296605.1"/>
    <property type="molecule type" value="Genomic_DNA"/>
</dbReference>
<keyword evidence="8" id="KW-1185">Reference proteome</keyword>
<dbReference type="CDD" id="cd02966">
    <property type="entry name" value="TlpA_like_family"/>
    <property type="match status" value="1"/>
</dbReference>
<dbReference type="PROSITE" id="PS51352">
    <property type="entry name" value="THIOREDOXIN_2"/>
    <property type="match status" value="1"/>
</dbReference>
<feature type="domain" description="Thioredoxin" evidence="6">
    <location>
        <begin position="37"/>
        <end position="185"/>
    </location>
</feature>
<dbReference type="SUPFAM" id="SSF52833">
    <property type="entry name" value="Thioredoxin-like"/>
    <property type="match status" value="1"/>
</dbReference>
<dbReference type="GO" id="GO:0016209">
    <property type="term" value="F:antioxidant activity"/>
    <property type="evidence" value="ECO:0007669"/>
    <property type="project" value="InterPro"/>
</dbReference>
<comment type="subcellular location">
    <subcellularLocation>
        <location evidence="1">Cell envelope</location>
    </subcellularLocation>
</comment>
<evidence type="ECO:0000256" key="3">
    <source>
        <dbReference type="ARBA" id="ARBA00023157"/>
    </source>
</evidence>
<dbReference type="PANTHER" id="PTHR42852:SF6">
    <property type="entry name" value="THIOL:DISULFIDE INTERCHANGE PROTEIN DSBE"/>
    <property type="match status" value="1"/>
</dbReference>
<dbReference type="PROSITE" id="PS00194">
    <property type="entry name" value="THIOREDOXIN_1"/>
    <property type="match status" value="1"/>
</dbReference>
<organism evidence="7 8">
    <name type="scientific">Shewanella zhuhaiensis</name>
    <dbReference type="NCBI Taxonomy" id="2919576"/>
    <lineage>
        <taxon>Bacteria</taxon>
        <taxon>Pseudomonadati</taxon>
        <taxon>Pseudomonadota</taxon>
        <taxon>Gammaproteobacteria</taxon>
        <taxon>Alteromonadales</taxon>
        <taxon>Shewanellaceae</taxon>
        <taxon>Shewanella</taxon>
    </lineage>
</organism>
<accession>A0AAJ1BKK0</accession>
<dbReference type="RefSeq" id="WP_240592614.1">
    <property type="nucleotide sequence ID" value="NZ_JAKUDL010000013.1"/>
</dbReference>
<evidence type="ECO:0000256" key="1">
    <source>
        <dbReference type="ARBA" id="ARBA00004196"/>
    </source>
</evidence>
<evidence type="ECO:0000313" key="8">
    <source>
        <dbReference type="Proteomes" id="UP001297581"/>
    </source>
</evidence>
<evidence type="ECO:0000259" key="6">
    <source>
        <dbReference type="PROSITE" id="PS51352"/>
    </source>
</evidence>
<feature type="chain" id="PRO_5042608010" evidence="5">
    <location>
        <begin position="19"/>
        <end position="193"/>
    </location>
</feature>
<dbReference type="GO" id="GO:0030313">
    <property type="term" value="C:cell envelope"/>
    <property type="evidence" value="ECO:0007669"/>
    <property type="project" value="UniProtKB-SubCell"/>
</dbReference>
<dbReference type="PANTHER" id="PTHR42852">
    <property type="entry name" value="THIOL:DISULFIDE INTERCHANGE PROTEIN DSBE"/>
    <property type="match status" value="1"/>
</dbReference>
<proteinExistence type="predicted"/>
<protein>
    <submittedName>
        <fullName evidence="7">TlpA family protein disulfide reductase</fullName>
    </submittedName>
</protein>
<dbReference type="GO" id="GO:0015036">
    <property type="term" value="F:disulfide oxidoreductase activity"/>
    <property type="evidence" value="ECO:0007669"/>
    <property type="project" value="UniProtKB-ARBA"/>
</dbReference>
<dbReference type="InterPro" id="IPR000866">
    <property type="entry name" value="AhpC/TSA"/>
</dbReference>
<keyword evidence="5" id="KW-0732">Signal</keyword>
<dbReference type="AlphaFoldDB" id="A0AAJ1BKK0"/>
<evidence type="ECO:0000256" key="2">
    <source>
        <dbReference type="ARBA" id="ARBA00022748"/>
    </source>
</evidence>
<sequence>MKRIVCALMLAASGAAIAYPGMQQQAAQPASSVDLIRQLPHPFPIEVVPFEDASGKAVDFSQYQGKVVMVNMWATWCPPCVREIPALERLKAKLDPNTFAFLPISIDAGGKTEVEAFLKAQGMEDFGSFFDAPQNLRQVFPLDTIPATFILNREGQLVAFVRSYVDWDDPKAEALLKGIIEAPAAAPAVKAAK</sequence>
<dbReference type="InterPro" id="IPR050553">
    <property type="entry name" value="Thioredoxin_ResA/DsbE_sf"/>
</dbReference>
<gene>
    <name evidence="7" type="ORF">MJ923_20055</name>
</gene>
<reference evidence="7 8" key="1">
    <citation type="submission" date="2022-02" db="EMBL/GenBank/DDBJ databases">
        <title>The genome sequence of Shewanella sp. 3B26.</title>
        <authorList>
            <person name="Du J."/>
        </authorList>
    </citation>
    <scope>NUCLEOTIDE SEQUENCE [LARGE SCALE GENOMIC DNA]</scope>
    <source>
        <strain evidence="7 8">3B26</strain>
    </source>
</reference>
<dbReference type="Pfam" id="PF00578">
    <property type="entry name" value="AhpC-TSA"/>
    <property type="match status" value="1"/>
</dbReference>
<evidence type="ECO:0000313" key="7">
    <source>
        <dbReference type="EMBL" id="MCH4296605.1"/>
    </source>
</evidence>
<dbReference type="InterPro" id="IPR036249">
    <property type="entry name" value="Thioredoxin-like_sf"/>
</dbReference>
<evidence type="ECO:0000256" key="4">
    <source>
        <dbReference type="ARBA" id="ARBA00023284"/>
    </source>
</evidence>
<keyword evidence="4" id="KW-0676">Redox-active center</keyword>
<dbReference type="Proteomes" id="UP001297581">
    <property type="component" value="Unassembled WGS sequence"/>
</dbReference>
<feature type="signal peptide" evidence="5">
    <location>
        <begin position="1"/>
        <end position="18"/>
    </location>
</feature>
<dbReference type="GO" id="GO:0017004">
    <property type="term" value="P:cytochrome complex assembly"/>
    <property type="evidence" value="ECO:0007669"/>
    <property type="project" value="UniProtKB-KW"/>
</dbReference>
<dbReference type="Gene3D" id="3.40.30.10">
    <property type="entry name" value="Glutaredoxin"/>
    <property type="match status" value="1"/>
</dbReference>
<name>A0AAJ1BKK0_9GAMM</name>
<keyword evidence="3" id="KW-1015">Disulfide bond</keyword>